<evidence type="ECO:0000313" key="2">
    <source>
        <dbReference type="EMBL" id="ADZ70802.1"/>
    </source>
</evidence>
<accession>F2J1K1</accession>
<evidence type="ECO:0000256" key="1">
    <source>
        <dbReference type="SAM" id="MobiDB-lite"/>
    </source>
</evidence>
<evidence type="ECO:0000313" key="3">
    <source>
        <dbReference type="Proteomes" id="UP000008130"/>
    </source>
</evidence>
<proteinExistence type="predicted"/>
<feature type="compositionally biased region" description="Polar residues" evidence="1">
    <location>
        <begin position="40"/>
        <end position="50"/>
    </location>
</feature>
<dbReference type="Proteomes" id="UP000008130">
    <property type="component" value="Chromosome"/>
</dbReference>
<keyword evidence="3" id="KW-1185">Reference proteome</keyword>
<dbReference type="EMBL" id="CP002568">
    <property type="protein sequence ID" value="ADZ70802.1"/>
    <property type="molecule type" value="Genomic_DNA"/>
</dbReference>
<sequence>MARAQIAASMATVAVHAVLDSHLETGSGRPGGARSVRAGQATSRRQSQVAGWSAGGPPMRRRHAQRRLISWRQDGETAV</sequence>
<gene>
    <name evidence="2" type="ordered locus">SL003B_2376</name>
</gene>
<dbReference type="KEGG" id="pgv:SL003B_2376"/>
<dbReference type="AlphaFoldDB" id="F2J1K1"/>
<organism evidence="2 3">
    <name type="scientific">Polymorphum gilvum (strain LMG 25793 / CGMCC 1.9160 / SL003B-26A1)</name>
    <dbReference type="NCBI Taxonomy" id="991905"/>
    <lineage>
        <taxon>Bacteria</taxon>
        <taxon>Pseudomonadati</taxon>
        <taxon>Pseudomonadota</taxon>
        <taxon>Alphaproteobacteria</taxon>
        <taxon>Rhodobacterales</taxon>
        <taxon>Paracoccaceae</taxon>
        <taxon>Polymorphum</taxon>
    </lineage>
</organism>
<name>F2J1K1_POLGS</name>
<dbReference type="STRING" id="991905.SL003B_2376"/>
<feature type="region of interest" description="Disordered" evidence="1">
    <location>
        <begin position="23"/>
        <end position="79"/>
    </location>
</feature>
<reference evidence="2 3" key="1">
    <citation type="journal article" date="2011" name="J. Bacteriol.">
        <title>Complete genome sequence of Polymorphum gilvum SL003B-26A1T, a crude oil-degrading bacterium from oil-polluted saline soil.</title>
        <authorList>
            <person name="Li S.G."/>
            <person name="Tang Y.Q."/>
            <person name="Nie Y."/>
            <person name="Cai M."/>
            <person name="Wu X.L."/>
        </authorList>
    </citation>
    <scope>NUCLEOTIDE SEQUENCE [LARGE SCALE GENOMIC DNA]</scope>
    <source>
        <strain evidence="3">LMG 25793 / CGMCC 1.9160 / SL003B-26A1</strain>
    </source>
</reference>
<protein>
    <submittedName>
        <fullName evidence="2">Uncharacterized protein</fullName>
    </submittedName>
</protein>
<dbReference type="HOGENOM" id="CLU_2603022_0_0_5"/>